<evidence type="ECO:0000256" key="2">
    <source>
        <dbReference type="SAM" id="SignalP"/>
    </source>
</evidence>
<dbReference type="EMBL" id="CAUYUJ010014194">
    <property type="protein sequence ID" value="CAK0838043.1"/>
    <property type="molecule type" value="Genomic_DNA"/>
</dbReference>
<evidence type="ECO:0000313" key="4">
    <source>
        <dbReference type="Proteomes" id="UP001189429"/>
    </source>
</evidence>
<keyword evidence="4" id="KW-1185">Reference proteome</keyword>
<organism evidence="3 4">
    <name type="scientific">Prorocentrum cordatum</name>
    <dbReference type="NCBI Taxonomy" id="2364126"/>
    <lineage>
        <taxon>Eukaryota</taxon>
        <taxon>Sar</taxon>
        <taxon>Alveolata</taxon>
        <taxon>Dinophyceae</taxon>
        <taxon>Prorocentrales</taxon>
        <taxon>Prorocentraceae</taxon>
        <taxon>Prorocentrum</taxon>
    </lineage>
</organism>
<keyword evidence="2" id="KW-0732">Signal</keyword>
<feature type="region of interest" description="Disordered" evidence="1">
    <location>
        <begin position="83"/>
        <end position="120"/>
    </location>
</feature>
<protein>
    <submittedName>
        <fullName evidence="3">Uncharacterized protein</fullName>
    </submittedName>
</protein>
<accession>A0ABN9SZH6</accession>
<evidence type="ECO:0000313" key="3">
    <source>
        <dbReference type="EMBL" id="CAK0838043.1"/>
    </source>
</evidence>
<proteinExistence type="predicted"/>
<sequence length="120" mass="12196">MSSTTALAVRGGSILPSICLLAWLPGAEPAAPGLPCAPTWRRQAPADLAPLEAELDSVGERLTRAEQAVQNLSVSVEALSSGPVCPLEGPPPKAASAAVARPPPAVGDELKECGPSRPWA</sequence>
<name>A0ABN9SZH6_9DINO</name>
<reference evidence="3" key="1">
    <citation type="submission" date="2023-10" db="EMBL/GenBank/DDBJ databases">
        <authorList>
            <person name="Chen Y."/>
            <person name="Shah S."/>
            <person name="Dougan E. K."/>
            <person name="Thang M."/>
            <person name="Chan C."/>
        </authorList>
    </citation>
    <scope>NUCLEOTIDE SEQUENCE [LARGE SCALE GENOMIC DNA]</scope>
</reference>
<dbReference type="Proteomes" id="UP001189429">
    <property type="component" value="Unassembled WGS sequence"/>
</dbReference>
<feature type="chain" id="PRO_5047199592" evidence="2">
    <location>
        <begin position="30"/>
        <end position="120"/>
    </location>
</feature>
<comment type="caution">
    <text evidence="3">The sequence shown here is derived from an EMBL/GenBank/DDBJ whole genome shotgun (WGS) entry which is preliminary data.</text>
</comment>
<evidence type="ECO:0000256" key="1">
    <source>
        <dbReference type="SAM" id="MobiDB-lite"/>
    </source>
</evidence>
<gene>
    <name evidence="3" type="ORF">PCOR1329_LOCUS34076</name>
</gene>
<feature type="signal peptide" evidence="2">
    <location>
        <begin position="1"/>
        <end position="29"/>
    </location>
</feature>